<name>A0ABT6DME0_9BACT</name>
<sequence length="220" mass="24242">MEKLIESLPKPILALLAILIGIGVFMMINPPHTVCDTQEEAMREAQKGNLFPTEVKKNKIPPTIGRAKEACQIGNSAGSCYEYFSSLKEIANEVGKGSSECTAQLYGVKEVSSALNDGIELMARLAWGVKPPEPGFERFGWMQEAEIAVFCRLKSTYIRANGEEAWNALRLKIFSKLPGEELPPPTDPAVAVVEPKKATAVMSELDIFNRSIFSVRCETY</sequence>
<protein>
    <submittedName>
        <fullName evidence="2">Uncharacterized protein</fullName>
    </submittedName>
</protein>
<evidence type="ECO:0000313" key="2">
    <source>
        <dbReference type="EMBL" id="MDG0818054.1"/>
    </source>
</evidence>
<keyword evidence="1" id="KW-0472">Membrane</keyword>
<keyword evidence="1" id="KW-0812">Transmembrane</keyword>
<dbReference type="Proteomes" id="UP001152321">
    <property type="component" value="Unassembled WGS sequence"/>
</dbReference>
<gene>
    <name evidence="2" type="ORF">NWE73_16845</name>
</gene>
<dbReference type="RefSeq" id="WP_277579529.1">
    <property type="nucleotide sequence ID" value="NZ_JANRMI010000005.1"/>
</dbReference>
<keyword evidence="3" id="KW-1185">Reference proteome</keyword>
<proteinExistence type="predicted"/>
<feature type="transmembrane region" description="Helical" evidence="1">
    <location>
        <begin position="12"/>
        <end position="28"/>
    </location>
</feature>
<accession>A0ABT6DME0</accession>
<keyword evidence="1" id="KW-1133">Transmembrane helix</keyword>
<evidence type="ECO:0000256" key="1">
    <source>
        <dbReference type="SAM" id="Phobius"/>
    </source>
</evidence>
<comment type="caution">
    <text evidence="2">The sequence shown here is derived from an EMBL/GenBank/DDBJ whole genome shotgun (WGS) entry which is preliminary data.</text>
</comment>
<reference evidence="2" key="1">
    <citation type="submission" date="2022-08" db="EMBL/GenBank/DDBJ databases">
        <title>Novel Bdellovibrio Species Isolated from Svalbard: Designation Bdellovibrio svalbardensis.</title>
        <authorList>
            <person name="Mitchell R.J."/>
            <person name="Choi S.Y."/>
        </authorList>
    </citation>
    <scope>NUCLEOTIDE SEQUENCE</scope>
    <source>
        <strain evidence="2">PAP01</strain>
    </source>
</reference>
<organism evidence="2 3">
    <name type="scientific">Bdellovibrio svalbardensis</name>
    <dbReference type="NCBI Taxonomy" id="2972972"/>
    <lineage>
        <taxon>Bacteria</taxon>
        <taxon>Pseudomonadati</taxon>
        <taxon>Bdellovibrionota</taxon>
        <taxon>Bdellovibrionia</taxon>
        <taxon>Bdellovibrionales</taxon>
        <taxon>Pseudobdellovibrionaceae</taxon>
        <taxon>Bdellovibrio</taxon>
    </lineage>
</organism>
<evidence type="ECO:0000313" key="3">
    <source>
        <dbReference type="Proteomes" id="UP001152321"/>
    </source>
</evidence>
<dbReference type="EMBL" id="JANRMI010000005">
    <property type="protein sequence ID" value="MDG0818054.1"/>
    <property type="molecule type" value="Genomic_DNA"/>
</dbReference>